<dbReference type="AlphaFoldDB" id="A0A938B263"/>
<comment type="caution">
    <text evidence="2">The sequence shown here is derived from an EMBL/GenBank/DDBJ whole genome shotgun (WGS) entry which is preliminary data.</text>
</comment>
<reference evidence="2" key="1">
    <citation type="submission" date="2019-03" db="EMBL/GenBank/DDBJ databases">
        <title>Lake Tanganyika Metagenome-Assembled Genomes (MAGs).</title>
        <authorList>
            <person name="Tran P."/>
        </authorList>
    </citation>
    <scope>NUCLEOTIDE SEQUENCE</scope>
    <source>
        <strain evidence="2">K_DeepCast_65m_m2_066</strain>
    </source>
</reference>
<name>A0A938B263_UNCTE</name>
<evidence type="ECO:0000313" key="2">
    <source>
        <dbReference type="EMBL" id="MBM3225732.1"/>
    </source>
</evidence>
<feature type="chain" id="PRO_5036839252" evidence="1">
    <location>
        <begin position="34"/>
        <end position="163"/>
    </location>
</feature>
<evidence type="ECO:0000256" key="1">
    <source>
        <dbReference type="SAM" id="SignalP"/>
    </source>
</evidence>
<dbReference type="Proteomes" id="UP000712673">
    <property type="component" value="Unassembled WGS sequence"/>
</dbReference>
<evidence type="ECO:0000313" key="3">
    <source>
        <dbReference type="Proteomes" id="UP000712673"/>
    </source>
</evidence>
<protein>
    <submittedName>
        <fullName evidence="2">YHS domain-containing protein</fullName>
    </submittedName>
</protein>
<sequence length="163" mass="18118">MSQARAFLSVLRLVVITVSLAVFGFAASSQAKAPVAAVNTSDGLGLQGYDPVAYFTAGKPTPGVAQYTYRWQGVTYRFASAEHRDRFQAAPERYLPQYGGYCAYAMFLNLIADIHPTRWAIVEGKLYLNNNWLSHQLWSARKTDNITTADQHWAILPKTEATP</sequence>
<dbReference type="EMBL" id="VGLS01000669">
    <property type="protein sequence ID" value="MBM3225732.1"/>
    <property type="molecule type" value="Genomic_DNA"/>
</dbReference>
<gene>
    <name evidence="2" type="ORF">FJZ47_18305</name>
</gene>
<keyword evidence="1" id="KW-0732">Signal</keyword>
<accession>A0A938B263</accession>
<proteinExistence type="predicted"/>
<organism evidence="2 3">
    <name type="scientific">Tectimicrobiota bacterium</name>
    <dbReference type="NCBI Taxonomy" id="2528274"/>
    <lineage>
        <taxon>Bacteria</taxon>
        <taxon>Pseudomonadati</taxon>
        <taxon>Nitrospinota/Tectimicrobiota group</taxon>
        <taxon>Candidatus Tectimicrobiota</taxon>
    </lineage>
</organism>
<feature type="signal peptide" evidence="1">
    <location>
        <begin position="1"/>
        <end position="33"/>
    </location>
</feature>
<dbReference type="NCBIfam" id="NF041384">
    <property type="entry name" value="YHS_seleno_dom"/>
    <property type="match status" value="1"/>
</dbReference>